<dbReference type="PROSITE" id="PS50850">
    <property type="entry name" value="MFS"/>
    <property type="match status" value="1"/>
</dbReference>
<accession>A0AAD4CFW1</accession>
<organism evidence="8 9">
    <name type="scientific">Aspergillus nanangensis</name>
    <dbReference type="NCBI Taxonomy" id="2582783"/>
    <lineage>
        <taxon>Eukaryota</taxon>
        <taxon>Fungi</taxon>
        <taxon>Dikarya</taxon>
        <taxon>Ascomycota</taxon>
        <taxon>Pezizomycotina</taxon>
        <taxon>Eurotiomycetes</taxon>
        <taxon>Eurotiomycetidae</taxon>
        <taxon>Eurotiales</taxon>
        <taxon>Aspergillaceae</taxon>
        <taxon>Aspergillus</taxon>
        <taxon>Aspergillus subgen. Circumdati</taxon>
    </lineage>
</organism>
<proteinExistence type="predicted"/>
<comment type="caution">
    <text evidence="8">The sequence shown here is derived from an EMBL/GenBank/DDBJ whole genome shotgun (WGS) entry which is preliminary data.</text>
</comment>
<feature type="transmembrane region" description="Helical" evidence="6">
    <location>
        <begin position="396"/>
        <end position="414"/>
    </location>
</feature>
<reference evidence="8" key="1">
    <citation type="journal article" date="2019" name="Beilstein J. Org. Chem.">
        <title>Nanangenines: drimane sesquiterpenoids as the dominant metabolite cohort of a novel Australian fungus, Aspergillus nanangensis.</title>
        <authorList>
            <person name="Lacey H.J."/>
            <person name="Gilchrist C.L.M."/>
            <person name="Crombie A."/>
            <person name="Kalaitzis J.A."/>
            <person name="Vuong D."/>
            <person name="Rutledge P.J."/>
            <person name="Turner P."/>
            <person name="Pitt J.I."/>
            <person name="Lacey E."/>
            <person name="Chooi Y.H."/>
            <person name="Piggott A.M."/>
        </authorList>
    </citation>
    <scope>NUCLEOTIDE SEQUENCE</scope>
    <source>
        <strain evidence="8">MST-FP2251</strain>
    </source>
</reference>
<evidence type="ECO:0000256" key="1">
    <source>
        <dbReference type="ARBA" id="ARBA00004141"/>
    </source>
</evidence>
<feature type="transmembrane region" description="Helical" evidence="6">
    <location>
        <begin position="434"/>
        <end position="460"/>
    </location>
</feature>
<comment type="subcellular location">
    <subcellularLocation>
        <location evidence="1">Membrane</location>
        <topology evidence="1">Multi-pass membrane protein</topology>
    </subcellularLocation>
</comment>
<feature type="transmembrane region" description="Helical" evidence="6">
    <location>
        <begin position="371"/>
        <end position="390"/>
    </location>
</feature>
<gene>
    <name evidence="8" type="ORF">FE257_000794</name>
</gene>
<dbReference type="EMBL" id="VCAU01000105">
    <property type="protein sequence ID" value="KAF9885063.1"/>
    <property type="molecule type" value="Genomic_DNA"/>
</dbReference>
<feature type="region of interest" description="Disordered" evidence="5">
    <location>
        <begin position="1"/>
        <end position="25"/>
    </location>
</feature>
<dbReference type="Proteomes" id="UP001194746">
    <property type="component" value="Unassembled WGS sequence"/>
</dbReference>
<dbReference type="InterPro" id="IPR036259">
    <property type="entry name" value="MFS_trans_sf"/>
</dbReference>
<reference evidence="8" key="2">
    <citation type="submission" date="2020-02" db="EMBL/GenBank/DDBJ databases">
        <authorList>
            <person name="Gilchrist C.L.M."/>
            <person name="Chooi Y.-H."/>
        </authorList>
    </citation>
    <scope>NUCLEOTIDE SEQUENCE</scope>
    <source>
        <strain evidence="8">MST-FP2251</strain>
    </source>
</reference>
<dbReference type="Pfam" id="PF07690">
    <property type="entry name" value="MFS_1"/>
    <property type="match status" value="1"/>
</dbReference>
<sequence>MLDDHFRLSQRDKSSYEPPPTDTSIVEGARPECFSSTLTECLFVLTVTYAFAQATIFSGMTTVMTDTIGRDLSMGEELTWITAAPLLTSGAFVLPFGNLADMVGRKHMFIAAMTCSTISVAVAGCAPNGISLIVLNAFFGMFSAAAVTPAVGQLGAVYHQRSKRRNRAFACFSAGNPLGYVSGSFISGVVLHLAGWRACFWTFAVLNAVFTVLVVWTVPAHQAPGNKRLREVFYRFDVLGAVLITGGVSMLSSGLTLGGVASQGWKTPYVIILMVLGIATICCFVWWQSVYKYPLMPLHVWRDSNFSIHIMSLSLGNAGFTAGTFWLCLYLQRVKHMDPLSLAVHLLPQNINGIVTNVVCGFIMHRISHKLLAGLGTLAYIASFLLLALIQPIHEYYWAFVFPSLMLVVVGSEIQFNVANSYVMASLPETQKSLAGGILTAVNKVFSNIGLTVTTAAYTADRQRSAGRETRAGPDAGYSAAFWVSVGLAVLDLVLVCFLKADDSGDVKSGIDKAPEEVITLKRESGLGKEEA</sequence>
<keyword evidence="3 6" id="KW-1133">Transmembrane helix</keyword>
<dbReference type="PANTHER" id="PTHR42718:SF23">
    <property type="entry name" value="MAJOR FACILITATOR SUPERFAMILY (MFS) PROFILE DOMAIN-CONTAINING PROTEIN"/>
    <property type="match status" value="1"/>
</dbReference>
<evidence type="ECO:0000256" key="5">
    <source>
        <dbReference type="SAM" id="MobiDB-lite"/>
    </source>
</evidence>
<feature type="transmembrane region" description="Helical" evidence="6">
    <location>
        <begin position="480"/>
        <end position="499"/>
    </location>
</feature>
<feature type="transmembrane region" description="Helical" evidence="6">
    <location>
        <begin position="238"/>
        <end position="257"/>
    </location>
</feature>
<feature type="transmembrane region" description="Helical" evidence="6">
    <location>
        <begin position="198"/>
        <end position="218"/>
    </location>
</feature>
<dbReference type="InterPro" id="IPR020846">
    <property type="entry name" value="MFS_dom"/>
</dbReference>
<dbReference type="SUPFAM" id="SSF103473">
    <property type="entry name" value="MFS general substrate transporter"/>
    <property type="match status" value="2"/>
</dbReference>
<dbReference type="InterPro" id="IPR011701">
    <property type="entry name" value="MFS"/>
</dbReference>
<feature type="compositionally biased region" description="Basic and acidic residues" evidence="5">
    <location>
        <begin position="1"/>
        <end position="15"/>
    </location>
</feature>
<evidence type="ECO:0000256" key="3">
    <source>
        <dbReference type="ARBA" id="ARBA00022989"/>
    </source>
</evidence>
<evidence type="ECO:0000256" key="2">
    <source>
        <dbReference type="ARBA" id="ARBA00022692"/>
    </source>
</evidence>
<dbReference type="GO" id="GO:0022857">
    <property type="term" value="F:transmembrane transporter activity"/>
    <property type="evidence" value="ECO:0007669"/>
    <property type="project" value="InterPro"/>
</dbReference>
<evidence type="ECO:0000313" key="8">
    <source>
        <dbReference type="EMBL" id="KAF9885063.1"/>
    </source>
</evidence>
<dbReference type="GO" id="GO:0016020">
    <property type="term" value="C:membrane"/>
    <property type="evidence" value="ECO:0007669"/>
    <property type="project" value="UniProtKB-SubCell"/>
</dbReference>
<keyword evidence="9" id="KW-1185">Reference proteome</keyword>
<evidence type="ECO:0000256" key="6">
    <source>
        <dbReference type="SAM" id="Phobius"/>
    </source>
</evidence>
<evidence type="ECO:0000259" key="7">
    <source>
        <dbReference type="PROSITE" id="PS50850"/>
    </source>
</evidence>
<feature type="domain" description="Major facilitator superfamily (MFS) profile" evidence="7">
    <location>
        <begin position="38"/>
        <end position="504"/>
    </location>
</feature>
<dbReference type="Gene3D" id="1.20.1250.20">
    <property type="entry name" value="MFS general substrate transporter like domains"/>
    <property type="match status" value="2"/>
</dbReference>
<keyword evidence="4 6" id="KW-0472">Membrane</keyword>
<feature type="transmembrane region" description="Helical" evidence="6">
    <location>
        <begin position="78"/>
        <end position="97"/>
    </location>
</feature>
<evidence type="ECO:0000313" key="9">
    <source>
        <dbReference type="Proteomes" id="UP001194746"/>
    </source>
</evidence>
<evidence type="ECO:0000256" key="4">
    <source>
        <dbReference type="ARBA" id="ARBA00023136"/>
    </source>
</evidence>
<keyword evidence="2 6" id="KW-0812">Transmembrane</keyword>
<name>A0AAD4CFW1_ASPNN</name>
<dbReference type="PANTHER" id="PTHR42718">
    <property type="entry name" value="MAJOR FACILITATOR SUPERFAMILY MULTIDRUG TRANSPORTER MFSC"/>
    <property type="match status" value="1"/>
</dbReference>
<feature type="transmembrane region" description="Helical" evidence="6">
    <location>
        <begin position="269"/>
        <end position="288"/>
    </location>
</feature>
<feature type="transmembrane region" description="Helical" evidence="6">
    <location>
        <begin position="308"/>
        <end position="331"/>
    </location>
</feature>
<feature type="transmembrane region" description="Helical" evidence="6">
    <location>
        <begin position="38"/>
        <end position="58"/>
    </location>
</feature>
<dbReference type="AlphaFoldDB" id="A0AAD4CFW1"/>
<protein>
    <recommendedName>
        <fullName evidence="7">Major facilitator superfamily (MFS) profile domain-containing protein</fullName>
    </recommendedName>
</protein>